<dbReference type="GO" id="GO:0003911">
    <property type="term" value="F:DNA ligase (NAD+) activity"/>
    <property type="evidence" value="ECO:0007669"/>
    <property type="project" value="InterPro"/>
</dbReference>
<dbReference type="SUPFAM" id="SSF56091">
    <property type="entry name" value="DNA ligase/mRNA capping enzyme, catalytic domain"/>
    <property type="match status" value="1"/>
</dbReference>
<evidence type="ECO:0000313" key="3">
    <source>
        <dbReference type="Proteomes" id="UP000247409"/>
    </source>
</evidence>
<evidence type="ECO:0000313" key="2">
    <source>
        <dbReference type="EMBL" id="PXF45947.1"/>
    </source>
</evidence>
<dbReference type="Gene3D" id="3.30.470.30">
    <property type="entry name" value="DNA ligase/mRNA capping enzyme"/>
    <property type="match status" value="1"/>
</dbReference>
<dbReference type="OrthoDB" id="3754at2759"/>
<gene>
    <name evidence="2" type="ORF">BWQ96_04260</name>
</gene>
<accession>A0A2V3IW52</accession>
<sequence>MNSPECLAVYVWRKKKYFRAMHDLQKELNDSVTDLERTIVYYKAVEEFVDISNYYVRRLQFTASSLDATAEFHREMKEATLRYYRLVELHEHIYDLALEKETSAEAVDYQDLFYATVPTSANLFPQRRHRALMLSLDNGYTYSELTAFMKWASLAKSKIAAELKIDGVALSLEYRNGHLCHALTRGTERIGDDVTENVREALLGRGVEECIPDAAVPDMVVIRGELYTSKAELNEMNASVDRALGNPHNDVPGALKHKNPAETKARRVPFICYQCLTGALDEGGTRDENGVSVIVPDLHSAWPTHSKTSVSLAAWRFGEIPMRKTCSGITEAEQFALGLEEDRSSLAMEVDGVVLKLDDARARDAAGHTARAPRGAIAYKFAAQSKVIQLKDIVMQVSLGGADNTSGDP</sequence>
<organism evidence="2 3">
    <name type="scientific">Gracilariopsis chorda</name>
    <dbReference type="NCBI Taxonomy" id="448386"/>
    <lineage>
        <taxon>Eukaryota</taxon>
        <taxon>Rhodophyta</taxon>
        <taxon>Florideophyceae</taxon>
        <taxon>Rhodymeniophycidae</taxon>
        <taxon>Gracilariales</taxon>
        <taxon>Gracilariaceae</taxon>
        <taxon>Gracilariopsis</taxon>
    </lineage>
</organism>
<name>A0A2V3IW52_9FLOR</name>
<proteinExistence type="predicted"/>
<dbReference type="Proteomes" id="UP000247409">
    <property type="component" value="Unassembled WGS sequence"/>
</dbReference>
<dbReference type="AlphaFoldDB" id="A0A2V3IW52"/>
<reference evidence="2 3" key="1">
    <citation type="journal article" date="2018" name="Mol. Biol. Evol.">
        <title>Analysis of the draft genome of the red seaweed Gracilariopsis chorda provides insights into genome size evolution in Rhodophyta.</title>
        <authorList>
            <person name="Lee J."/>
            <person name="Yang E.C."/>
            <person name="Graf L."/>
            <person name="Yang J.H."/>
            <person name="Qiu H."/>
            <person name="Zel Zion U."/>
            <person name="Chan C.X."/>
            <person name="Stephens T.G."/>
            <person name="Weber A.P.M."/>
            <person name="Boo G.H."/>
            <person name="Boo S.M."/>
            <person name="Kim K.M."/>
            <person name="Shin Y."/>
            <person name="Jung M."/>
            <person name="Lee S.J."/>
            <person name="Yim H.S."/>
            <person name="Lee J.H."/>
            <person name="Bhattacharya D."/>
            <person name="Yoon H.S."/>
        </authorList>
    </citation>
    <scope>NUCLEOTIDE SEQUENCE [LARGE SCALE GENOMIC DNA]</scope>
    <source>
        <strain evidence="2 3">SKKU-2015</strain>
        <tissue evidence="2">Whole body</tissue>
    </source>
</reference>
<dbReference type="InterPro" id="IPR013839">
    <property type="entry name" value="DNAligase_adenylation"/>
</dbReference>
<dbReference type="InterPro" id="IPR013840">
    <property type="entry name" value="DNAligase_N"/>
</dbReference>
<dbReference type="Pfam" id="PF01653">
    <property type="entry name" value="DNA_ligase_aden"/>
    <property type="match status" value="1"/>
</dbReference>
<dbReference type="SMART" id="SM00532">
    <property type="entry name" value="LIGANc"/>
    <property type="match status" value="1"/>
</dbReference>
<feature type="domain" description="NAD-dependent DNA ligase N-terminal" evidence="1">
    <location>
        <begin position="64"/>
        <end position="402"/>
    </location>
</feature>
<comment type="caution">
    <text evidence="2">The sequence shown here is derived from an EMBL/GenBank/DDBJ whole genome shotgun (WGS) entry which is preliminary data.</text>
</comment>
<evidence type="ECO:0000259" key="1">
    <source>
        <dbReference type="SMART" id="SM00532"/>
    </source>
</evidence>
<keyword evidence="3" id="KW-1185">Reference proteome</keyword>
<protein>
    <submittedName>
        <fullName evidence="2">DNA ligase</fullName>
    </submittedName>
</protein>
<dbReference type="EMBL" id="NBIV01000048">
    <property type="protein sequence ID" value="PXF45947.1"/>
    <property type="molecule type" value="Genomic_DNA"/>
</dbReference>
<keyword evidence="2" id="KW-0436">Ligase</keyword>